<dbReference type="CDD" id="cd17920">
    <property type="entry name" value="DEXHc_RecQ"/>
    <property type="match status" value="1"/>
</dbReference>
<accession>A0A4R6BMD3</accession>
<dbReference type="InterPro" id="IPR004589">
    <property type="entry name" value="DNA_helicase_ATP-dep_RecQ"/>
</dbReference>
<evidence type="ECO:0000256" key="4">
    <source>
        <dbReference type="ARBA" id="ARBA00022840"/>
    </source>
</evidence>
<dbReference type="AlphaFoldDB" id="A0A4R6BMD3"/>
<keyword evidence="3 7" id="KW-0347">Helicase</keyword>
<evidence type="ECO:0000256" key="3">
    <source>
        <dbReference type="ARBA" id="ARBA00022806"/>
    </source>
</evidence>
<comment type="caution">
    <text evidence="7">The sequence shown here is derived from an EMBL/GenBank/DDBJ whole genome shotgun (WGS) entry which is preliminary data.</text>
</comment>
<evidence type="ECO:0000256" key="2">
    <source>
        <dbReference type="ARBA" id="ARBA00022801"/>
    </source>
</evidence>
<dbReference type="Pfam" id="PF00270">
    <property type="entry name" value="DEAD"/>
    <property type="match status" value="1"/>
</dbReference>
<evidence type="ECO:0000313" key="7">
    <source>
        <dbReference type="EMBL" id="TDM02970.1"/>
    </source>
</evidence>
<dbReference type="GO" id="GO:0006281">
    <property type="term" value="P:DNA repair"/>
    <property type="evidence" value="ECO:0007669"/>
    <property type="project" value="TreeGrafter"/>
</dbReference>
<keyword evidence="2" id="KW-0378">Hydrolase</keyword>
<dbReference type="GO" id="GO:0005524">
    <property type="term" value="F:ATP binding"/>
    <property type="evidence" value="ECO:0007669"/>
    <property type="project" value="UniProtKB-KW"/>
</dbReference>
<evidence type="ECO:0000259" key="5">
    <source>
        <dbReference type="PROSITE" id="PS51192"/>
    </source>
</evidence>
<evidence type="ECO:0000313" key="8">
    <source>
        <dbReference type="Proteomes" id="UP000295328"/>
    </source>
</evidence>
<dbReference type="SMART" id="SM00487">
    <property type="entry name" value="DEXDc"/>
    <property type="match status" value="1"/>
</dbReference>
<dbReference type="GO" id="GO:0043590">
    <property type="term" value="C:bacterial nucleoid"/>
    <property type="evidence" value="ECO:0007669"/>
    <property type="project" value="TreeGrafter"/>
</dbReference>
<dbReference type="Pfam" id="PF00271">
    <property type="entry name" value="Helicase_C"/>
    <property type="match status" value="1"/>
</dbReference>
<dbReference type="NCBIfam" id="TIGR00614">
    <property type="entry name" value="recQ_fam"/>
    <property type="match status" value="1"/>
</dbReference>
<dbReference type="PROSITE" id="PS51194">
    <property type="entry name" value="HELICASE_CTER"/>
    <property type="match status" value="1"/>
</dbReference>
<dbReference type="PANTHER" id="PTHR13710">
    <property type="entry name" value="DNA HELICASE RECQ FAMILY MEMBER"/>
    <property type="match status" value="1"/>
</dbReference>
<dbReference type="GO" id="GO:0030894">
    <property type="term" value="C:replisome"/>
    <property type="evidence" value="ECO:0007669"/>
    <property type="project" value="TreeGrafter"/>
</dbReference>
<dbReference type="SUPFAM" id="SSF52540">
    <property type="entry name" value="P-loop containing nucleoside triphosphate hydrolases"/>
    <property type="match status" value="1"/>
</dbReference>
<evidence type="ECO:0000256" key="1">
    <source>
        <dbReference type="ARBA" id="ARBA00022741"/>
    </source>
</evidence>
<proteinExistence type="predicted"/>
<dbReference type="GO" id="GO:0006310">
    <property type="term" value="P:DNA recombination"/>
    <property type="evidence" value="ECO:0007669"/>
    <property type="project" value="InterPro"/>
</dbReference>
<keyword evidence="8" id="KW-1185">Reference proteome</keyword>
<dbReference type="EMBL" id="SCWE01000001">
    <property type="protein sequence ID" value="TDM02970.1"/>
    <property type="molecule type" value="Genomic_DNA"/>
</dbReference>
<dbReference type="InterPro" id="IPR027417">
    <property type="entry name" value="P-loop_NTPase"/>
</dbReference>
<organism evidence="7 8">
    <name type="scientific">Macrococcus hajekii</name>
    <dbReference type="NCBI Taxonomy" id="198482"/>
    <lineage>
        <taxon>Bacteria</taxon>
        <taxon>Bacillati</taxon>
        <taxon>Bacillota</taxon>
        <taxon>Bacilli</taxon>
        <taxon>Bacillales</taxon>
        <taxon>Staphylococcaceae</taxon>
        <taxon>Macrococcus</taxon>
    </lineage>
</organism>
<keyword evidence="4" id="KW-0067">ATP-binding</keyword>
<dbReference type="OrthoDB" id="9763310at2"/>
<evidence type="ECO:0000259" key="6">
    <source>
        <dbReference type="PROSITE" id="PS51194"/>
    </source>
</evidence>
<dbReference type="SMART" id="SM00490">
    <property type="entry name" value="HELICc"/>
    <property type="match status" value="1"/>
</dbReference>
<dbReference type="GO" id="GO:0009378">
    <property type="term" value="F:four-way junction helicase activity"/>
    <property type="evidence" value="ECO:0007669"/>
    <property type="project" value="TreeGrafter"/>
</dbReference>
<dbReference type="InterPro" id="IPR011545">
    <property type="entry name" value="DEAD/DEAH_box_helicase_dom"/>
</dbReference>
<name>A0A4R6BMD3_9STAP</name>
<dbReference type="Gene3D" id="3.40.50.300">
    <property type="entry name" value="P-loop containing nucleotide triphosphate hydrolases"/>
    <property type="match status" value="2"/>
</dbReference>
<dbReference type="PROSITE" id="PS51192">
    <property type="entry name" value="HELICASE_ATP_BIND_1"/>
    <property type="match status" value="1"/>
</dbReference>
<gene>
    <name evidence="7" type="ORF">ERX37_02465</name>
</gene>
<feature type="domain" description="Helicase C-terminal" evidence="6">
    <location>
        <begin position="220"/>
        <end position="374"/>
    </location>
</feature>
<dbReference type="Proteomes" id="UP000295328">
    <property type="component" value="Unassembled WGS sequence"/>
</dbReference>
<keyword evidence="1" id="KW-0547">Nucleotide-binding</keyword>
<dbReference type="InterPro" id="IPR001650">
    <property type="entry name" value="Helicase_C-like"/>
</dbReference>
<dbReference type="PANTHER" id="PTHR13710:SF84">
    <property type="entry name" value="ATP-DEPENDENT DNA HELICASE RECS-RELATED"/>
    <property type="match status" value="1"/>
</dbReference>
<protein>
    <submittedName>
        <fullName evidence="7">ATP-dependent DNA helicase RecQ</fullName>
    </submittedName>
</protein>
<dbReference type="InterPro" id="IPR014001">
    <property type="entry name" value="Helicase_ATP-bd"/>
</dbReference>
<dbReference type="GO" id="GO:0005737">
    <property type="term" value="C:cytoplasm"/>
    <property type="evidence" value="ECO:0007669"/>
    <property type="project" value="TreeGrafter"/>
</dbReference>
<sequence length="457" mass="52606">MSDDEGGEAMTYETSLQEIYGFSELRPSQQVIIDVIMTGEDVLALMPTGGGKSLCYQLPVILSGGKALVITPLISLMEDQVAELKRLRLKAACIHSYLDIREKRMILNSLHDYQFIFCSPEWLATEQAKGLIDQIMFTHVVIDEAHCISEWGFDFRPHYLLLHEILKEDNQVIALTATADEKIITDILHLLKRELKVIDERTERSNIFLSVEFQQDKLKYIESLLDDAGPVIIYFSSKKICDDIHHKLAEKFSGMTYHADMTYEERMTVQTAFYNDRIQYVCATSAFGMGINKKNIRTVIHYHVPKSKMQYVQEIGRAGRDGLQAHALLLFDEEDIYRSYRFLQEDSLSEADLNSYLNGALLPEEKKEQLQILTSLFSEQQLRYIIDREYQSKKQALMQMAEYGNASQCLGAQLYHADAPCGYCQFCWGKRTFQFEKMDIPKICDDMKGYINALFNL</sequence>
<dbReference type="GO" id="GO:0016787">
    <property type="term" value="F:hydrolase activity"/>
    <property type="evidence" value="ECO:0007669"/>
    <property type="project" value="UniProtKB-KW"/>
</dbReference>
<feature type="domain" description="Helicase ATP-binding" evidence="5">
    <location>
        <begin position="33"/>
        <end position="197"/>
    </location>
</feature>
<reference evidence="7 8" key="1">
    <citation type="submission" date="2019-01" db="EMBL/GenBank/DDBJ databases">
        <title>Draft genome sequences of the type strains of six Macrococcus species.</title>
        <authorList>
            <person name="Mazhar S."/>
            <person name="Altermann E."/>
            <person name="Hill C."/>
            <person name="Mcauliffe O."/>
        </authorList>
    </citation>
    <scope>NUCLEOTIDE SEQUENCE [LARGE SCALE GENOMIC DNA]</scope>
    <source>
        <strain evidence="7 8">CCM4809</strain>
    </source>
</reference>
<dbReference type="GO" id="GO:0003676">
    <property type="term" value="F:nucleic acid binding"/>
    <property type="evidence" value="ECO:0007669"/>
    <property type="project" value="InterPro"/>
</dbReference>
<dbReference type="GO" id="GO:0043138">
    <property type="term" value="F:3'-5' DNA helicase activity"/>
    <property type="evidence" value="ECO:0007669"/>
    <property type="project" value="TreeGrafter"/>
</dbReference>